<dbReference type="EMBL" id="JACSEA010000007">
    <property type="protein sequence ID" value="KAF7396705.1"/>
    <property type="molecule type" value="Genomic_DNA"/>
</dbReference>
<reference evidence="1" key="1">
    <citation type="journal article" date="2020" name="G3 (Bethesda)">
        <title>High-Quality Assemblies for Three Invasive Social Wasps from the &lt;i&gt;Vespula&lt;/i&gt; Genus.</title>
        <authorList>
            <person name="Harrop T.W.R."/>
            <person name="Guhlin J."/>
            <person name="McLaughlin G.M."/>
            <person name="Permina E."/>
            <person name="Stockwell P."/>
            <person name="Gilligan J."/>
            <person name="Le Lec M.F."/>
            <person name="Gruber M.A.M."/>
            <person name="Quinn O."/>
            <person name="Lovegrove M."/>
            <person name="Duncan E.J."/>
            <person name="Remnant E.J."/>
            <person name="Van Eeckhoven J."/>
            <person name="Graham B."/>
            <person name="Knapp R.A."/>
            <person name="Langford K.W."/>
            <person name="Kronenberg Z."/>
            <person name="Press M.O."/>
            <person name="Eacker S.M."/>
            <person name="Wilson-Rankin E.E."/>
            <person name="Purcell J."/>
            <person name="Lester P.J."/>
            <person name="Dearden P.K."/>
        </authorList>
    </citation>
    <scope>NUCLEOTIDE SEQUENCE</scope>
    <source>
        <strain evidence="1">Marl-1</strain>
    </source>
</reference>
<evidence type="ECO:0000313" key="1">
    <source>
        <dbReference type="EMBL" id="KAF7396705.1"/>
    </source>
</evidence>
<evidence type="ECO:0000313" key="2">
    <source>
        <dbReference type="Proteomes" id="UP000614350"/>
    </source>
</evidence>
<dbReference type="Proteomes" id="UP000614350">
    <property type="component" value="Unassembled WGS sequence"/>
</dbReference>
<comment type="caution">
    <text evidence="1">The sequence shown here is derived from an EMBL/GenBank/DDBJ whole genome shotgun (WGS) entry which is preliminary data.</text>
</comment>
<sequence length="242" mass="26717">MIGNARALRKSKPLASSSKRASIQSNFRIIKTTLDGELVVKCVCPGNEFGQVRISSFSPILIWPQTTTLTLFRVDPDSKEPLGFQFHLEESPSSLASIEMRDERNSTSALYAQGRSGSIFIILILDGQGQSLILLGSGASRQAIEFSSLLSLYRCDLRLRLVAVHDLVEDEREIVDALRKCSNETSRDNGINGAQSKSGTLYPRPPLIAGDMPFSVPLFVLKPRNHETFWLVATSSNSFRLS</sequence>
<organism evidence="1 2">
    <name type="scientific">Vespula vulgaris</name>
    <name type="common">Yellow jacket</name>
    <name type="synonym">Wasp</name>
    <dbReference type="NCBI Taxonomy" id="7454"/>
    <lineage>
        <taxon>Eukaryota</taxon>
        <taxon>Metazoa</taxon>
        <taxon>Ecdysozoa</taxon>
        <taxon>Arthropoda</taxon>
        <taxon>Hexapoda</taxon>
        <taxon>Insecta</taxon>
        <taxon>Pterygota</taxon>
        <taxon>Neoptera</taxon>
        <taxon>Endopterygota</taxon>
        <taxon>Hymenoptera</taxon>
        <taxon>Apocrita</taxon>
        <taxon>Aculeata</taxon>
        <taxon>Vespoidea</taxon>
        <taxon>Vespidae</taxon>
        <taxon>Vespinae</taxon>
        <taxon>Vespula</taxon>
    </lineage>
</organism>
<name>A0A834N4Q7_VESVU</name>
<protein>
    <submittedName>
        <fullName evidence="1">Uncharacterized protein</fullName>
    </submittedName>
</protein>
<proteinExistence type="predicted"/>
<keyword evidence="2" id="KW-1185">Reference proteome</keyword>
<dbReference type="AlphaFoldDB" id="A0A834N4Q7"/>
<gene>
    <name evidence="1" type="ORF">HZH66_007567</name>
</gene>
<accession>A0A834N4Q7</accession>